<dbReference type="CDD" id="cd06223">
    <property type="entry name" value="PRTases_typeI"/>
    <property type="match status" value="1"/>
</dbReference>
<dbReference type="Gene3D" id="3.40.50.2020">
    <property type="match status" value="1"/>
</dbReference>
<proteinExistence type="inferred from homology"/>
<dbReference type="InterPro" id="IPR000836">
    <property type="entry name" value="PRTase_dom"/>
</dbReference>
<dbReference type="PANTHER" id="PTHR47505:SF1">
    <property type="entry name" value="DNA UTILIZATION PROTEIN YHGH"/>
    <property type="match status" value="1"/>
</dbReference>
<feature type="domain" description="Phosphoribosyltransferase" evidence="2">
    <location>
        <begin position="144"/>
        <end position="243"/>
    </location>
</feature>
<dbReference type="Pfam" id="PF00156">
    <property type="entry name" value="Pribosyltran"/>
    <property type="match status" value="1"/>
</dbReference>
<dbReference type="EMBL" id="JAUSUG010000006">
    <property type="protein sequence ID" value="MDQ0254524.1"/>
    <property type="molecule type" value="Genomic_DNA"/>
</dbReference>
<evidence type="ECO:0000259" key="2">
    <source>
        <dbReference type="Pfam" id="PF00156"/>
    </source>
</evidence>
<comment type="caution">
    <text evidence="3">The sequence shown here is derived from an EMBL/GenBank/DDBJ whole genome shotgun (WGS) entry which is preliminary data.</text>
</comment>
<dbReference type="RefSeq" id="WP_307324589.1">
    <property type="nucleotide sequence ID" value="NZ_JAUSUG010000006.1"/>
</dbReference>
<gene>
    <name evidence="3" type="ORF">J2S74_001903</name>
</gene>
<evidence type="ECO:0000313" key="3">
    <source>
        <dbReference type="EMBL" id="MDQ0254524.1"/>
    </source>
</evidence>
<keyword evidence="4" id="KW-1185">Reference proteome</keyword>
<dbReference type="PANTHER" id="PTHR47505">
    <property type="entry name" value="DNA UTILIZATION PROTEIN YHGH"/>
    <property type="match status" value="1"/>
</dbReference>
<organism evidence="3 4">
    <name type="scientific">Evansella vedderi</name>
    <dbReference type="NCBI Taxonomy" id="38282"/>
    <lineage>
        <taxon>Bacteria</taxon>
        <taxon>Bacillati</taxon>
        <taxon>Bacillota</taxon>
        <taxon>Bacilli</taxon>
        <taxon>Bacillales</taxon>
        <taxon>Bacillaceae</taxon>
        <taxon>Evansella</taxon>
    </lineage>
</organism>
<reference evidence="3 4" key="1">
    <citation type="submission" date="2023-07" db="EMBL/GenBank/DDBJ databases">
        <title>Genomic Encyclopedia of Type Strains, Phase IV (KMG-IV): sequencing the most valuable type-strain genomes for metagenomic binning, comparative biology and taxonomic classification.</title>
        <authorList>
            <person name="Goeker M."/>
        </authorList>
    </citation>
    <scope>NUCLEOTIDE SEQUENCE [LARGE SCALE GENOMIC DNA]</scope>
    <source>
        <strain evidence="3 4">DSM 9768</strain>
    </source>
</reference>
<protein>
    <submittedName>
        <fullName evidence="3">Competence protein ComFC</fullName>
    </submittedName>
</protein>
<dbReference type="InterPro" id="IPR051910">
    <property type="entry name" value="ComF/GntX_DNA_util-trans"/>
</dbReference>
<dbReference type="InterPro" id="IPR029057">
    <property type="entry name" value="PRTase-like"/>
</dbReference>
<dbReference type="SUPFAM" id="SSF53271">
    <property type="entry name" value="PRTase-like"/>
    <property type="match status" value="1"/>
</dbReference>
<name>A0ABT9ZTK1_9BACI</name>
<sequence length="249" mass="28043">MLQGSERCLWCHEYFDGEIGWKWMVGLSGQTKLCPLCSAQLKKMEEISCEECGRPNLGAPAEGTCHDCVRWKKVAPWDTKAFHHRALYYYDPFIQEVLTALKYRGDVALGELFSPDLKSLGKKIGSFDFVTYIPLKEGRHWERGFNQAEVLARSFAAKPLVERVGVSSNKQSKRTREERILAMKNAFVLSVEGRKENYSGKRILIVDDIYTTGATLRSAASLFYEAGAEFVAAVTVARAVGSKARKKMK</sequence>
<comment type="similarity">
    <text evidence="1">Belongs to the ComF/GntX family.</text>
</comment>
<evidence type="ECO:0000313" key="4">
    <source>
        <dbReference type="Proteomes" id="UP001230005"/>
    </source>
</evidence>
<evidence type="ECO:0000256" key="1">
    <source>
        <dbReference type="ARBA" id="ARBA00008007"/>
    </source>
</evidence>
<dbReference type="Proteomes" id="UP001230005">
    <property type="component" value="Unassembled WGS sequence"/>
</dbReference>
<accession>A0ABT9ZTK1</accession>